<dbReference type="EMBL" id="KZ613939">
    <property type="protein sequence ID" value="PMD46665.1"/>
    <property type="molecule type" value="Genomic_DNA"/>
</dbReference>
<keyword evidence="1" id="KW-0472">Membrane</keyword>
<evidence type="ECO:0000256" key="2">
    <source>
        <dbReference type="SAM" id="SignalP"/>
    </source>
</evidence>
<keyword evidence="2" id="KW-0732">Signal</keyword>
<protein>
    <recommendedName>
        <fullName evidence="5">Transmembrane protein</fullName>
    </recommendedName>
</protein>
<gene>
    <name evidence="3" type="ORF">L207DRAFT_577511</name>
</gene>
<keyword evidence="1" id="KW-0812">Transmembrane</keyword>
<dbReference type="OrthoDB" id="3544394at2759"/>
<reference evidence="3 4" key="1">
    <citation type="submission" date="2016-04" db="EMBL/GenBank/DDBJ databases">
        <title>A degradative enzymes factory behind the ericoid mycorrhizal symbiosis.</title>
        <authorList>
            <consortium name="DOE Joint Genome Institute"/>
            <person name="Martino E."/>
            <person name="Morin E."/>
            <person name="Grelet G."/>
            <person name="Kuo A."/>
            <person name="Kohler A."/>
            <person name="Daghino S."/>
            <person name="Barry K."/>
            <person name="Choi C."/>
            <person name="Cichocki N."/>
            <person name="Clum A."/>
            <person name="Copeland A."/>
            <person name="Hainaut M."/>
            <person name="Haridas S."/>
            <person name="Labutti K."/>
            <person name="Lindquist E."/>
            <person name="Lipzen A."/>
            <person name="Khouja H.-R."/>
            <person name="Murat C."/>
            <person name="Ohm R."/>
            <person name="Olson A."/>
            <person name="Spatafora J."/>
            <person name="Veneault-Fourrey C."/>
            <person name="Henrissat B."/>
            <person name="Grigoriev I."/>
            <person name="Martin F."/>
            <person name="Perotto S."/>
        </authorList>
    </citation>
    <scope>NUCLEOTIDE SEQUENCE [LARGE SCALE GENOMIC DNA]</scope>
    <source>
        <strain evidence="3 4">F</strain>
    </source>
</reference>
<proteinExistence type="predicted"/>
<accession>A0A2J6S7B4</accession>
<dbReference type="AlphaFoldDB" id="A0A2J6S7B4"/>
<name>A0A2J6S7B4_HYAVF</name>
<feature type="transmembrane region" description="Helical" evidence="1">
    <location>
        <begin position="90"/>
        <end position="110"/>
    </location>
</feature>
<organism evidence="3 4">
    <name type="scientific">Hyaloscypha variabilis (strain UAMH 11265 / GT02V1 / F)</name>
    <name type="common">Meliniomyces variabilis</name>
    <dbReference type="NCBI Taxonomy" id="1149755"/>
    <lineage>
        <taxon>Eukaryota</taxon>
        <taxon>Fungi</taxon>
        <taxon>Dikarya</taxon>
        <taxon>Ascomycota</taxon>
        <taxon>Pezizomycotina</taxon>
        <taxon>Leotiomycetes</taxon>
        <taxon>Helotiales</taxon>
        <taxon>Hyaloscyphaceae</taxon>
        <taxon>Hyaloscypha</taxon>
        <taxon>Hyaloscypha variabilis</taxon>
    </lineage>
</organism>
<sequence length="111" mass="11744">MKLITSSHIFLTFLMSLSFLACAIPTTTPDQLEDTFLSVTDSEGFIIPTLVVPIPDPTSYPTGQVPTYTNPNNGQVDCGASEANKGQIPVPFLAVAFVGCVAFGVFKAVCV</sequence>
<evidence type="ECO:0000313" key="3">
    <source>
        <dbReference type="EMBL" id="PMD46665.1"/>
    </source>
</evidence>
<evidence type="ECO:0000256" key="1">
    <source>
        <dbReference type="SAM" id="Phobius"/>
    </source>
</evidence>
<keyword evidence="4" id="KW-1185">Reference proteome</keyword>
<feature type="chain" id="PRO_5014367484" description="Transmembrane protein" evidence="2">
    <location>
        <begin position="24"/>
        <end position="111"/>
    </location>
</feature>
<feature type="signal peptide" evidence="2">
    <location>
        <begin position="1"/>
        <end position="23"/>
    </location>
</feature>
<evidence type="ECO:0000313" key="4">
    <source>
        <dbReference type="Proteomes" id="UP000235786"/>
    </source>
</evidence>
<dbReference type="Proteomes" id="UP000235786">
    <property type="component" value="Unassembled WGS sequence"/>
</dbReference>
<keyword evidence="1" id="KW-1133">Transmembrane helix</keyword>
<evidence type="ECO:0008006" key="5">
    <source>
        <dbReference type="Google" id="ProtNLM"/>
    </source>
</evidence>
<dbReference type="PROSITE" id="PS51257">
    <property type="entry name" value="PROKAR_LIPOPROTEIN"/>
    <property type="match status" value="1"/>
</dbReference>